<organism evidence="1 2">
    <name type="scientific">Panagrolaimus sp. PS1159</name>
    <dbReference type="NCBI Taxonomy" id="55785"/>
    <lineage>
        <taxon>Eukaryota</taxon>
        <taxon>Metazoa</taxon>
        <taxon>Ecdysozoa</taxon>
        <taxon>Nematoda</taxon>
        <taxon>Chromadorea</taxon>
        <taxon>Rhabditida</taxon>
        <taxon>Tylenchina</taxon>
        <taxon>Panagrolaimomorpha</taxon>
        <taxon>Panagrolaimoidea</taxon>
        <taxon>Panagrolaimidae</taxon>
        <taxon>Panagrolaimus</taxon>
    </lineage>
</organism>
<protein>
    <submittedName>
        <fullName evidence="2">Uncharacterized protein</fullName>
    </submittedName>
</protein>
<reference evidence="2" key="1">
    <citation type="submission" date="2022-11" db="UniProtKB">
        <authorList>
            <consortium name="WormBaseParasite"/>
        </authorList>
    </citation>
    <scope>IDENTIFICATION</scope>
</reference>
<evidence type="ECO:0000313" key="2">
    <source>
        <dbReference type="WBParaSite" id="PS1159_v2.g13970.t1"/>
    </source>
</evidence>
<dbReference type="Proteomes" id="UP000887580">
    <property type="component" value="Unplaced"/>
</dbReference>
<evidence type="ECO:0000313" key="1">
    <source>
        <dbReference type="Proteomes" id="UP000887580"/>
    </source>
</evidence>
<accession>A0AC35F523</accession>
<name>A0AC35F523_9BILA</name>
<proteinExistence type="predicted"/>
<sequence length="143" mass="16319">MAHNADIITARSRIRRLLSLRRSATSFRSQKAASTSPPPLLPSTAAMPKAKTAVSTPLTGNIQTATLLSRHYRHSRHSELLEGISNDLQDIRIKKEVEKRDKKFFTDVYELYMNKKPAYFTVRRLPSVYIEHLVHTSPTDVFL</sequence>
<dbReference type="WBParaSite" id="PS1159_v2.g13970.t1">
    <property type="protein sequence ID" value="PS1159_v2.g13970.t1"/>
    <property type="gene ID" value="PS1159_v2.g13970"/>
</dbReference>